<keyword evidence="10 12" id="KW-0413">Isomerase</keyword>
<dbReference type="NCBIfam" id="TIGR00007">
    <property type="entry name" value="1-(5-phosphoribosyl)-5-[(5-phosphoribosylamino)methylideneamino]imidazole-4-carboxamide isomerase"/>
    <property type="match status" value="1"/>
</dbReference>
<accession>A0A369AIG9</accession>
<dbReference type="GO" id="GO:0003949">
    <property type="term" value="F:1-(5-phosphoribosyl)-5-[(5-phosphoribosylamino)methylideneamino]imidazole-4-carboxamide isomerase activity"/>
    <property type="evidence" value="ECO:0007669"/>
    <property type="project" value="UniProtKB-UniRule"/>
</dbReference>
<dbReference type="InterPro" id="IPR013785">
    <property type="entry name" value="Aldolase_TIM"/>
</dbReference>
<evidence type="ECO:0000256" key="7">
    <source>
        <dbReference type="ARBA" id="ARBA00022490"/>
    </source>
</evidence>
<dbReference type="EC" id="5.3.1.16" evidence="5 12"/>
<dbReference type="Proteomes" id="UP000253034">
    <property type="component" value="Unassembled WGS sequence"/>
</dbReference>
<dbReference type="GO" id="GO:0005737">
    <property type="term" value="C:cytoplasm"/>
    <property type="evidence" value="ECO:0007669"/>
    <property type="project" value="UniProtKB-SubCell"/>
</dbReference>
<proteinExistence type="inferred from homology"/>
<keyword evidence="16" id="KW-1185">Reference proteome</keyword>
<sequence>MIIYPAVDIKDGKCVRLSQGRFNQMTVYSDNPADMASKWQAEGAEYLHVVDLDGARTGEPANIGVISEMASAAAIPVQVGGGIRSIETIEKILSKGISRVILGTSAVRNPELVKNAVNTFGNAIVIGIDAINGMVAIEGWEKTSEFTAVEFAKRMAGLGVKTIIYTDISKDGMLSGPNLNAMSEMLRESGIEVIASGGVGSLKDIEDLRNIGMPGAIVGKALYTGNVDLKRAIELAK</sequence>
<evidence type="ECO:0000256" key="3">
    <source>
        <dbReference type="ARBA" id="ARBA00005133"/>
    </source>
</evidence>
<evidence type="ECO:0000256" key="13">
    <source>
        <dbReference type="RuleBase" id="RU003657"/>
    </source>
</evidence>
<evidence type="ECO:0000313" key="15">
    <source>
        <dbReference type="EMBL" id="RCX08913.1"/>
    </source>
</evidence>
<name>A0A369AIG9_9FIRM</name>
<comment type="catalytic activity">
    <reaction evidence="1 12 14">
        <text>1-(5-phospho-beta-D-ribosyl)-5-[(5-phospho-beta-D-ribosylamino)methylideneamino]imidazole-4-carboxamide = 5-[(5-phospho-1-deoxy-D-ribulos-1-ylimino)methylamino]-1-(5-phospho-beta-D-ribosyl)imidazole-4-carboxamide</text>
        <dbReference type="Rhea" id="RHEA:15469"/>
        <dbReference type="ChEBI" id="CHEBI:58435"/>
        <dbReference type="ChEBI" id="CHEBI:58525"/>
        <dbReference type="EC" id="5.3.1.16"/>
    </reaction>
</comment>
<dbReference type="PANTHER" id="PTHR43090">
    <property type="entry name" value="1-(5-PHOSPHORIBOSYL)-5-[(5-PHOSPHORIBOSYLAMINO)METHYLIDENEAMINO] IMIDAZOLE-4-CARBOXAMIDE ISOMERASE"/>
    <property type="match status" value="1"/>
</dbReference>
<evidence type="ECO:0000256" key="6">
    <source>
        <dbReference type="ARBA" id="ARBA00018464"/>
    </source>
</evidence>
<organism evidence="15 16">
    <name type="scientific">Anaerobacterium chartisolvens</name>
    <dbReference type="NCBI Taxonomy" id="1297424"/>
    <lineage>
        <taxon>Bacteria</taxon>
        <taxon>Bacillati</taxon>
        <taxon>Bacillota</taxon>
        <taxon>Clostridia</taxon>
        <taxon>Eubacteriales</taxon>
        <taxon>Oscillospiraceae</taxon>
        <taxon>Anaerobacterium</taxon>
    </lineage>
</organism>
<dbReference type="AlphaFoldDB" id="A0A369AIG9"/>
<evidence type="ECO:0000256" key="4">
    <source>
        <dbReference type="ARBA" id="ARBA00009667"/>
    </source>
</evidence>
<dbReference type="InterPro" id="IPR011060">
    <property type="entry name" value="RibuloseP-bd_barrel"/>
</dbReference>
<dbReference type="Gene3D" id="3.20.20.70">
    <property type="entry name" value="Aldolase class I"/>
    <property type="match status" value="1"/>
</dbReference>
<dbReference type="Pfam" id="PF00977">
    <property type="entry name" value="His_biosynth"/>
    <property type="match status" value="1"/>
</dbReference>
<keyword evidence="7 12" id="KW-0963">Cytoplasm</keyword>
<evidence type="ECO:0000256" key="2">
    <source>
        <dbReference type="ARBA" id="ARBA00004496"/>
    </source>
</evidence>
<evidence type="ECO:0000256" key="10">
    <source>
        <dbReference type="ARBA" id="ARBA00023235"/>
    </source>
</evidence>
<evidence type="ECO:0000256" key="14">
    <source>
        <dbReference type="RuleBase" id="RU003658"/>
    </source>
</evidence>
<comment type="caution">
    <text evidence="15">The sequence shown here is derived from an EMBL/GenBank/DDBJ whole genome shotgun (WGS) entry which is preliminary data.</text>
</comment>
<evidence type="ECO:0000256" key="12">
    <source>
        <dbReference type="HAMAP-Rule" id="MF_01014"/>
    </source>
</evidence>
<reference evidence="15 16" key="1">
    <citation type="submission" date="2018-07" db="EMBL/GenBank/DDBJ databases">
        <title>Genomic Encyclopedia of Type Strains, Phase IV (KMG-IV): sequencing the most valuable type-strain genomes for metagenomic binning, comparative biology and taxonomic classification.</title>
        <authorList>
            <person name="Goeker M."/>
        </authorList>
    </citation>
    <scope>NUCLEOTIDE SEQUENCE [LARGE SCALE GENOMIC DNA]</scope>
    <source>
        <strain evidence="15 16">DSM 27016</strain>
    </source>
</reference>
<dbReference type="InterPro" id="IPR006063">
    <property type="entry name" value="HisA_bact_arch"/>
</dbReference>
<dbReference type="SUPFAM" id="SSF51366">
    <property type="entry name" value="Ribulose-phoshate binding barrel"/>
    <property type="match status" value="1"/>
</dbReference>
<evidence type="ECO:0000313" key="16">
    <source>
        <dbReference type="Proteomes" id="UP000253034"/>
    </source>
</evidence>
<dbReference type="FunFam" id="3.20.20.70:FF:000009">
    <property type="entry name" value="1-(5-phosphoribosyl)-5-[(5-phosphoribosylamino)methylideneamino] imidazole-4-carboxamide isomerase"/>
    <property type="match status" value="1"/>
</dbReference>
<dbReference type="HAMAP" id="MF_01014">
    <property type="entry name" value="HisA"/>
    <property type="match status" value="1"/>
</dbReference>
<evidence type="ECO:0000256" key="9">
    <source>
        <dbReference type="ARBA" id="ARBA00023102"/>
    </source>
</evidence>
<evidence type="ECO:0000256" key="11">
    <source>
        <dbReference type="ARBA" id="ARBA00030547"/>
    </source>
</evidence>
<feature type="active site" description="Proton donor" evidence="12">
    <location>
        <position position="129"/>
    </location>
</feature>
<dbReference type="GO" id="GO:0000162">
    <property type="term" value="P:L-tryptophan biosynthetic process"/>
    <property type="evidence" value="ECO:0007669"/>
    <property type="project" value="TreeGrafter"/>
</dbReference>
<comment type="subcellular location">
    <subcellularLocation>
        <location evidence="2 12 14">Cytoplasm</location>
    </subcellularLocation>
</comment>
<dbReference type="OrthoDB" id="9807749at2"/>
<evidence type="ECO:0000256" key="8">
    <source>
        <dbReference type="ARBA" id="ARBA00022605"/>
    </source>
</evidence>
<protein>
    <recommendedName>
        <fullName evidence="6 12">1-(5-phosphoribosyl)-5-[(5-phosphoribosylamino)methylideneamino] imidazole-4-carboxamide isomerase</fullName>
        <ecNumber evidence="5 12">5.3.1.16</ecNumber>
    </recommendedName>
    <alternativeName>
        <fullName evidence="11 12">Phosphoribosylformimino-5-aminoimidazole carboxamide ribotide isomerase</fullName>
    </alternativeName>
</protein>
<dbReference type="EMBL" id="QPJT01000040">
    <property type="protein sequence ID" value="RCX08913.1"/>
    <property type="molecule type" value="Genomic_DNA"/>
</dbReference>
<dbReference type="PANTHER" id="PTHR43090:SF2">
    <property type="entry name" value="1-(5-PHOSPHORIBOSYL)-5-[(5-PHOSPHORIBOSYLAMINO)METHYLIDENEAMINO] IMIDAZOLE-4-CARBOXAMIDE ISOMERASE"/>
    <property type="match status" value="1"/>
</dbReference>
<dbReference type="NCBIfam" id="NF010112">
    <property type="entry name" value="PRK13585.1"/>
    <property type="match status" value="1"/>
</dbReference>
<dbReference type="InterPro" id="IPR023016">
    <property type="entry name" value="HisA/PriA"/>
</dbReference>
<keyword evidence="8 12" id="KW-0028">Amino-acid biosynthesis</keyword>
<dbReference type="InterPro" id="IPR044524">
    <property type="entry name" value="Isoase_HisA-like"/>
</dbReference>
<dbReference type="InterPro" id="IPR006062">
    <property type="entry name" value="His_biosynth"/>
</dbReference>
<dbReference type="UniPathway" id="UPA00031">
    <property type="reaction ID" value="UER00009"/>
</dbReference>
<feature type="active site" description="Proton acceptor" evidence="12">
    <location>
        <position position="8"/>
    </location>
</feature>
<dbReference type="CDD" id="cd04732">
    <property type="entry name" value="HisA"/>
    <property type="match status" value="1"/>
</dbReference>
<comment type="similarity">
    <text evidence="4 12 13">Belongs to the HisA/HisF family.</text>
</comment>
<evidence type="ECO:0000256" key="1">
    <source>
        <dbReference type="ARBA" id="ARBA00000901"/>
    </source>
</evidence>
<keyword evidence="9 12" id="KW-0368">Histidine biosynthesis</keyword>
<dbReference type="GO" id="GO:0000105">
    <property type="term" value="P:L-histidine biosynthetic process"/>
    <property type="evidence" value="ECO:0007669"/>
    <property type="project" value="UniProtKB-UniRule"/>
</dbReference>
<gene>
    <name evidence="12" type="primary">hisA</name>
    <name evidence="15" type="ORF">DFR58_14024</name>
</gene>
<dbReference type="RefSeq" id="WP_114300115.1">
    <property type="nucleotide sequence ID" value="NZ_QPJT01000040.1"/>
</dbReference>
<comment type="pathway">
    <text evidence="3 12 14">Amino-acid biosynthesis; L-histidine biosynthesis; L-histidine from 5-phospho-alpha-D-ribose 1-diphosphate: step 4/9.</text>
</comment>
<evidence type="ECO:0000256" key="5">
    <source>
        <dbReference type="ARBA" id="ARBA00012550"/>
    </source>
</evidence>